<evidence type="ECO:0000313" key="1">
    <source>
        <dbReference type="EMBL" id="KAJ8545307.1"/>
    </source>
</evidence>
<name>A0A9Q1LV10_9SOLA</name>
<proteinExistence type="predicted"/>
<keyword evidence="2" id="KW-1185">Reference proteome</keyword>
<protein>
    <submittedName>
        <fullName evidence="1">Uncharacterized protein</fullName>
    </submittedName>
</protein>
<dbReference type="EMBL" id="JAJAGQ010000013">
    <property type="protein sequence ID" value="KAJ8545307.1"/>
    <property type="molecule type" value="Genomic_DNA"/>
</dbReference>
<reference evidence="2" key="1">
    <citation type="journal article" date="2023" name="Proc. Natl. Acad. Sci. U.S.A.">
        <title>Genomic and structural basis for evolution of tropane alkaloid biosynthesis.</title>
        <authorList>
            <person name="Wanga Y.-J."/>
            <person name="Taina T."/>
            <person name="Yua J.-Y."/>
            <person name="Lia J."/>
            <person name="Xua B."/>
            <person name="Chenc J."/>
            <person name="D'Auriad J.C."/>
            <person name="Huanga J.-P."/>
            <person name="Huanga S.-X."/>
        </authorList>
    </citation>
    <scope>NUCLEOTIDE SEQUENCE [LARGE SCALE GENOMIC DNA]</scope>
    <source>
        <strain evidence="2">cv. KIB-2019</strain>
    </source>
</reference>
<gene>
    <name evidence="1" type="ORF">K7X08_017890</name>
</gene>
<accession>A0A9Q1LV10</accession>
<dbReference type="Proteomes" id="UP001152561">
    <property type="component" value="Unassembled WGS sequence"/>
</dbReference>
<organism evidence="1 2">
    <name type="scientific">Anisodus acutangulus</name>
    <dbReference type="NCBI Taxonomy" id="402998"/>
    <lineage>
        <taxon>Eukaryota</taxon>
        <taxon>Viridiplantae</taxon>
        <taxon>Streptophyta</taxon>
        <taxon>Embryophyta</taxon>
        <taxon>Tracheophyta</taxon>
        <taxon>Spermatophyta</taxon>
        <taxon>Magnoliopsida</taxon>
        <taxon>eudicotyledons</taxon>
        <taxon>Gunneridae</taxon>
        <taxon>Pentapetalae</taxon>
        <taxon>asterids</taxon>
        <taxon>lamiids</taxon>
        <taxon>Solanales</taxon>
        <taxon>Solanaceae</taxon>
        <taxon>Solanoideae</taxon>
        <taxon>Hyoscyameae</taxon>
        <taxon>Anisodus</taxon>
    </lineage>
</organism>
<comment type="caution">
    <text evidence="1">The sequence shown here is derived from an EMBL/GenBank/DDBJ whole genome shotgun (WGS) entry which is preliminary data.</text>
</comment>
<sequence length="149" mass="17130">MDYFVDLITCNLVMVAQRFSLGEIKSVRLHDLVCDFYLNKAKEENFLLKVERSHAFDPATSNSVSDIQRFLVCSKVQHFINWLHPTQSIHTLRIYAQNIDEFYNLTKCEINKFIITSGAFSSDLFKASLTELDLENIVIQASSLEDITS</sequence>
<dbReference type="OrthoDB" id="646178at2759"/>
<evidence type="ECO:0000313" key="2">
    <source>
        <dbReference type="Proteomes" id="UP001152561"/>
    </source>
</evidence>
<dbReference type="AlphaFoldDB" id="A0A9Q1LV10"/>